<feature type="compositionally biased region" description="Basic and acidic residues" evidence="1">
    <location>
        <begin position="167"/>
        <end position="176"/>
    </location>
</feature>
<sequence>MAFFFAHLRPNSHDILILMCCPHHLQRRLEKKLEKKEVTFYSVSSTKRMKPQDKVYFLVSGGICSYKEDMHLFLRFDEESESKLESRCHYVSADRAEIKFLSEPPVKNGTLLGKLFLEKSTPVVNSYTGGTGKKRKKKKRKNPNGKRMSEVEASQENHKTRKRKKQKAQEPTEEHPRKRKKTQLDNVQGNAEDVEIPSGKKKKKKKKRKNHNGKSMSEEETPRESKKRKNRTSPEKDEEPPPDKQERKKDKRQKTKEIKDGEVVGDDLEGLSTELGKSWKALAKRLEFGEGKIQGFDYDNKDLREKSYSMLCAWQNRDGSSATYEVLYQALCHEHVGFMKLAEKYCVCKSTDKEECTSEG</sequence>
<dbReference type="Pfam" id="PF00531">
    <property type="entry name" value="Death"/>
    <property type="match status" value="1"/>
</dbReference>
<evidence type="ECO:0000259" key="2">
    <source>
        <dbReference type="PROSITE" id="PS50017"/>
    </source>
</evidence>
<feature type="domain" description="Death" evidence="2">
    <location>
        <begin position="271"/>
        <end position="331"/>
    </location>
</feature>
<dbReference type="Proteomes" id="UP001159405">
    <property type="component" value="Unassembled WGS sequence"/>
</dbReference>
<name>A0ABN8NIA6_9CNID</name>
<evidence type="ECO:0000313" key="3">
    <source>
        <dbReference type="EMBL" id="CAH3105920.1"/>
    </source>
</evidence>
<dbReference type="SMART" id="SM00005">
    <property type="entry name" value="DEATH"/>
    <property type="match status" value="1"/>
</dbReference>
<evidence type="ECO:0000256" key="1">
    <source>
        <dbReference type="SAM" id="MobiDB-lite"/>
    </source>
</evidence>
<feature type="compositionally biased region" description="Basic and acidic residues" evidence="1">
    <location>
        <begin position="147"/>
        <end position="158"/>
    </location>
</feature>
<feature type="compositionally biased region" description="Basic residues" evidence="1">
    <location>
        <begin position="132"/>
        <end position="144"/>
    </location>
</feature>
<comment type="caution">
    <text evidence="3">The sequence shown here is derived from an EMBL/GenBank/DDBJ whole genome shotgun (WGS) entry which is preliminary data.</text>
</comment>
<accession>A0ABN8NIA6</accession>
<dbReference type="PROSITE" id="PS50017">
    <property type="entry name" value="DEATH_DOMAIN"/>
    <property type="match status" value="1"/>
</dbReference>
<feature type="compositionally biased region" description="Basic and acidic residues" evidence="1">
    <location>
        <begin position="232"/>
        <end position="248"/>
    </location>
</feature>
<protein>
    <recommendedName>
        <fullName evidence="2">Death domain-containing protein</fullName>
    </recommendedName>
</protein>
<dbReference type="InterPro" id="IPR000488">
    <property type="entry name" value="Death_dom"/>
</dbReference>
<keyword evidence="4" id="KW-1185">Reference proteome</keyword>
<feature type="region of interest" description="Disordered" evidence="1">
    <location>
        <begin position="123"/>
        <end position="261"/>
    </location>
</feature>
<organism evidence="3 4">
    <name type="scientific">Porites lobata</name>
    <dbReference type="NCBI Taxonomy" id="104759"/>
    <lineage>
        <taxon>Eukaryota</taxon>
        <taxon>Metazoa</taxon>
        <taxon>Cnidaria</taxon>
        <taxon>Anthozoa</taxon>
        <taxon>Hexacorallia</taxon>
        <taxon>Scleractinia</taxon>
        <taxon>Fungiina</taxon>
        <taxon>Poritidae</taxon>
        <taxon>Porites</taxon>
    </lineage>
</organism>
<feature type="compositionally biased region" description="Basic residues" evidence="1">
    <location>
        <begin position="199"/>
        <end position="212"/>
    </location>
</feature>
<dbReference type="CDD" id="cd01670">
    <property type="entry name" value="Death"/>
    <property type="match status" value="1"/>
</dbReference>
<evidence type="ECO:0000313" key="4">
    <source>
        <dbReference type="Proteomes" id="UP001159405"/>
    </source>
</evidence>
<dbReference type="SUPFAM" id="SSF47986">
    <property type="entry name" value="DEATH domain"/>
    <property type="match status" value="1"/>
</dbReference>
<reference evidence="3 4" key="1">
    <citation type="submission" date="2022-05" db="EMBL/GenBank/DDBJ databases">
        <authorList>
            <consortium name="Genoscope - CEA"/>
            <person name="William W."/>
        </authorList>
    </citation>
    <scope>NUCLEOTIDE SEQUENCE [LARGE SCALE GENOMIC DNA]</scope>
</reference>
<dbReference type="EMBL" id="CALNXK010000018">
    <property type="protein sequence ID" value="CAH3105920.1"/>
    <property type="molecule type" value="Genomic_DNA"/>
</dbReference>
<gene>
    <name evidence="3" type="ORF">PLOB_00013911</name>
</gene>
<dbReference type="Gene3D" id="1.10.533.10">
    <property type="entry name" value="Death Domain, Fas"/>
    <property type="match status" value="1"/>
</dbReference>
<dbReference type="InterPro" id="IPR011029">
    <property type="entry name" value="DEATH-like_dom_sf"/>
</dbReference>
<proteinExistence type="predicted"/>